<dbReference type="RefSeq" id="WP_069729153.1">
    <property type="nucleotide sequence ID" value="NZ_JABWPE010000013.1"/>
</dbReference>
<sequence length="200" mass="22720">MHALIVTAHPDRDAHTHRVAEQLARGIIASGQHSVEQADLAAEGFDPRFTLHDVRQFNGQAASPPDVLAEQQRVDRADALVLVYPIYWWSFPAQLKGWIDRVFTQGWAYQEQEGRIVKRLGHLPVHLLALGAADTRTYLRHGYFASMRNEIEHGIFDYCGAPVVTSELLLTGDEGYPESHYQQARQLGQRLFVDRRSHDQ</sequence>
<accession>A0A7Y6NF49</accession>
<reference evidence="4 5" key="1">
    <citation type="submission" date="2020-05" db="EMBL/GenBank/DDBJ databases">
        <title>Whole Genome Sequences of Enterobacteriales Associated with the International Space Station.</title>
        <authorList>
            <person name="Bharadwaj A."/>
            <person name="Daudu R."/>
            <person name="Singh N."/>
            <person name="Wood J."/>
            <person name="Debieu M."/>
            <person name="Mason C."/>
            <person name="Wang C."/>
            <person name="Venkateswaran K."/>
        </authorList>
    </citation>
    <scope>NUCLEOTIDE SEQUENCE [LARGE SCALE GENOMIC DNA]</scope>
    <source>
        <strain evidence="4 5">IF5SW-B1</strain>
    </source>
</reference>
<feature type="domain" description="Flavodoxin-like fold" evidence="3">
    <location>
        <begin position="1"/>
        <end position="186"/>
    </location>
</feature>
<proteinExistence type="inferred from homology"/>
<evidence type="ECO:0000256" key="2">
    <source>
        <dbReference type="ARBA" id="ARBA00023002"/>
    </source>
</evidence>
<dbReference type="InterPro" id="IPR029039">
    <property type="entry name" value="Flavoprotein-like_sf"/>
</dbReference>
<dbReference type="PANTHER" id="PTHR10204:SF34">
    <property type="entry name" value="NAD(P)H DEHYDROGENASE [QUINONE] 1 ISOFORM 1"/>
    <property type="match status" value="1"/>
</dbReference>
<dbReference type="AlphaFoldDB" id="A0A7Y6NF49"/>
<dbReference type="GO" id="GO:0005829">
    <property type="term" value="C:cytosol"/>
    <property type="evidence" value="ECO:0007669"/>
    <property type="project" value="TreeGrafter"/>
</dbReference>
<dbReference type="GO" id="GO:0003955">
    <property type="term" value="F:NAD(P)H dehydrogenase (quinone) activity"/>
    <property type="evidence" value="ECO:0007669"/>
    <property type="project" value="TreeGrafter"/>
</dbReference>
<dbReference type="InterPro" id="IPR003680">
    <property type="entry name" value="Flavodoxin_fold"/>
</dbReference>
<dbReference type="SUPFAM" id="SSF52218">
    <property type="entry name" value="Flavoproteins"/>
    <property type="match status" value="1"/>
</dbReference>
<protein>
    <submittedName>
        <fullName evidence="4">NAD(P)H-dependent oxidoreductase</fullName>
    </submittedName>
</protein>
<dbReference type="InterPro" id="IPR051545">
    <property type="entry name" value="NAD(P)H_dehydrogenase_qn"/>
</dbReference>
<dbReference type="Pfam" id="PF02525">
    <property type="entry name" value="Flavodoxin_2"/>
    <property type="match status" value="1"/>
</dbReference>
<dbReference type="EMBL" id="JABWPM010000013">
    <property type="protein sequence ID" value="NUY97346.1"/>
    <property type="molecule type" value="Genomic_DNA"/>
</dbReference>
<gene>
    <name evidence="4" type="ORF">HU668_12880</name>
</gene>
<dbReference type="Gene3D" id="3.40.50.360">
    <property type="match status" value="1"/>
</dbReference>
<evidence type="ECO:0000313" key="5">
    <source>
        <dbReference type="Proteomes" id="UP000566985"/>
    </source>
</evidence>
<evidence type="ECO:0000313" key="4">
    <source>
        <dbReference type="EMBL" id="NUY97346.1"/>
    </source>
</evidence>
<dbReference type="GeneID" id="57345993"/>
<keyword evidence="2" id="KW-0560">Oxidoreductase</keyword>
<evidence type="ECO:0000256" key="1">
    <source>
        <dbReference type="ARBA" id="ARBA00006252"/>
    </source>
</evidence>
<evidence type="ECO:0000259" key="3">
    <source>
        <dbReference type="Pfam" id="PF02525"/>
    </source>
</evidence>
<dbReference type="PANTHER" id="PTHR10204">
    <property type="entry name" value="NAD P H OXIDOREDUCTASE-RELATED"/>
    <property type="match status" value="1"/>
</dbReference>
<dbReference type="Proteomes" id="UP000566985">
    <property type="component" value="Unassembled WGS sequence"/>
</dbReference>
<comment type="similarity">
    <text evidence="1">Belongs to the NAD(P)H dehydrogenase (quinone) family.</text>
</comment>
<name>A0A7Y6NF49_9GAMM</name>
<organism evidence="4 5">
    <name type="scientific">Pantoea brenneri</name>
    <dbReference type="NCBI Taxonomy" id="472694"/>
    <lineage>
        <taxon>Bacteria</taxon>
        <taxon>Pseudomonadati</taxon>
        <taxon>Pseudomonadota</taxon>
        <taxon>Gammaproteobacteria</taxon>
        <taxon>Enterobacterales</taxon>
        <taxon>Erwiniaceae</taxon>
        <taxon>Pantoea</taxon>
    </lineage>
</organism>
<comment type="caution">
    <text evidence="4">The sequence shown here is derived from an EMBL/GenBank/DDBJ whole genome shotgun (WGS) entry which is preliminary data.</text>
</comment>